<dbReference type="InterPro" id="IPR054353">
    <property type="entry name" value="IstA-like_C"/>
</dbReference>
<protein>
    <recommendedName>
        <fullName evidence="1">Transposase for insertion sequence element IS21-like C-terminal domain-containing protein</fullName>
    </recommendedName>
</protein>
<name>A0A3Q9HRT0_9FIRM</name>
<dbReference type="EMBL" id="CP016379">
    <property type="protein sequence ID" value="AZR74210.1"/>
    <property type="molecule type" value="Genomic_DNA"/>
</dbReference>
<dbReference type="KEGG" id="aft:BBF96_12860"/>
<dbReference type="Pfam" id="PF22483">
    <property type="entry name" value="Mu-transpos_C_2"/>
    <property type="match status" value="1"/>
</dbReference>
<dbReference type="AlphaFoldDB" id="A0A3Q9HRT0"/>
<feature type="domain" description="Transposase for insertion sequence element IS21-like C-terminal" evidence="1">
    <location>
        <begin position="19"/>
        <end position="61"/>
    </location>
</feature>
<keyword evidence="3" id="KW-1185">Reference proteome</keyword>
<dbReference type="OrthoDB" id="3193769at2"/>
<gene>
    <name evidence="2" type="ORF">BBF96_12860</name>
</gene>
<evidence type="ECO:0000313" key="2">
    <source>
        <dbReference type="EMBL" id="AZR74210.1"/>
    </source>
</evidence>
<reference evidence="2 3" key="1">
    <citation type="submission" date="2016-07" db="EMBL/GenBank/DDBJ databases">
        <title>Genome and transcriptome analysis of iron-reducing fermentative bacteria Anoxybacter fermentans.</title>
        <authorList>
            <person name="Zeng X."/>
            <person name="Shao Z."/>
        </authorList>
    </citation>
    <scope>NUCLEOTIDE SEQUENCE [LARGE SCALE GENOMIC DNA]</scope>
    <source>
        <strain evidence="2 3">DY22613</strain>
    </source>
</reference>
<organism evidence="2 3">
    <name type="scientific">Anoxybacter fermentans</name>
    <dbReference type="NCBI Taxonomy" id="1323375"/>
    <lineage>
        <taxon>Bacteria</taxon>
        <taxon>Bacillati</taxon>
        <taxon>Bacillota</taxon>
        <taxon>Clostridia</taxon>
        <taxon>Halanaerobiales</taxon>
        <taxon>Anoxybacter</taxon>
    </lineage>
</organism>
<sequence>MEKARTNKYGKFRLEGRYTYSASPAFSQSEVWVKITADQVIVLDKDYKVITSHDRLYGNQKESMSWQPYLSSMSRRPNALKYIGLYKKLPDPLKEFFDQCKLTDKSKALKILLKIIKEADMETAIKTFVKTLENGVDDLDSVLTTYYRLTNKIPEFEDIKLSDDIPKLASYRTDISAYDYLLWKGGV</sequence>
<proteinExistence type="predicted"/>
<accession>A0A3Q9HRT0</accession>
<evidence type="ECO:0000313" key="3">
    <source>
        <dbReference type="Proteomes" id="UP000267250"/>
    </source>
</evidence>
<evidence type="ECO:0000259" key="1">
    <source>
        <dbReference type="Pfam" id="PF22483"/>
    </source>
</evidence>
<dbReference type="Proteomes" id="UP000267250">
    <property type="component" value="Chromosome"/>
</dbReference>